<evidence type="ECO:0008006" key="4">
    <source>
        <dbReference type="Google" id="ProtNLM"/>
    </source>
</evidence>
<accession>A0A9W7X946</accession>
<feature type="chain" id="PRO_5040907920" description="Bifunctional inhibitor/plant lipid transfer protein/seed storage helical domain-containing protein" evidence="1">
    <location>
        <begin position="30"/>
        <end position="117"/>
    </location>
</feature>
<dbReference type="Proteomes" id="UP001164776">
    <property type="component" value="Unassembled WGS sequence"/>
</dbReference>
<keyword evidence="3" id="KW-1185">Reference proteome</keyword>
<keyword evidence="1" id="KW-0732">Signal</keyword>
<protein>
    <recommendedName>
        <fullName evidence="4">Bifunctional inhibitor/plant lipid transfer protein/seed storage helical domain-containing protein</fullName>
    </recommendedName>
</protein>
<proteinExistence type="predicted"/>
<feature type="signal peptide" evidence="1">
    <location>
        <begin position="1"/>
        <end position="29"/>
    </location>
</feature>
<evidence type="ECO:0000313" key="2">
    <source>
        <dbReference type="EMBL" id="KAJ1255630.1"/>
    </source>
</evidence>
<sequence length="117" mass="12317">MVIFTRFPRPLCVLLLLTALLCNLPSGGASPSPAPSTVCPHDRRLFAGLAPVHLPDPLAFCGNAGQSCCDAAADAALRSEFQAMNVPESDAACTAIARPSSARRACLPLLAHRHSRR</sequence>
<evidence type="ECO:0000256" key="1">
    <source>
        <dbReference type="SAM" id="SignalP"/>
    </source>
</evidence>
<organism evidence="2 3">
    <name type="scientific">Paspalum vaginatum</name>
    <name type="common">seashore paspalum</name>
    <dbReference type="NCBI Taxonomy" id="158149"/>
    <lineage>
        <taxon>Eukaryota</taxon>
        <taxon>Viridiplantae</taxon>
        <taxon>Streptophyta</taxon>
        <taxon>Embryophyta</taxon>
        <taxon>Tracheophyta</taxon>
        <taxon>Spermatophyta</taxon>
        <taxon>Magnoliopsida</taxon>
        <taxon>Liliopsida</taxon>
        <taxon>Poales</taxon>
        <taxon>Poaceae</taxon>
        <taxon>PACMAD clade</taxon>
        <taxon>Panicoideae</taxon>
        <taxon>Andropogonodae</taxon>
        <taxon>Paspaleae</taxon>
        <taxon>Paspalinae</taxon>
        <taxon>Paspalum</taxon>
    </lineage>
</organism>
<dbReference type="AlphaFoldDB" id="A0A9W7X946"/>
<dbReference type="EMBL" id="MU629662">
    <property type="protein sequence ID" value="KAJ1255630.1"/>
    <property type="molecule type" value="Genomic_DNA"/>
</dbReference>
<gene>
    <name evidence="2" type="ORF">BS78_K178100</name>
</gene>
<comment type="caution">
    <text evidence="2">The sequence shown here is derived from an EMBL/GenBank/DDBJ whole genome shotgun (WGS) entry which is preliminary data.</text>
</comment>
<reference evidence="2 3" key="1">
    <citation type="submission" date="2022-10" db="EMBL/GenBank/DDBJ databases">
        <title>WGS assembly of Paspalum vaginatum 540-79.</title>
        <authorList>
            <person name="Sun G."/>
            <person name="Wase N."/>
            <person name="Shu S."/>
            <person name="Jenkins J."/>
            <person name="Zhou B."/>
            <person name="Torres-Rodriguez J."/>
            <person name="Chen C."/>
            <person name="Sandor L."/>
            <person name="Plott C."/>
            <person name="Yoshinga Y."/>
            <person name="Daum C."/>
            <person name="Qi P."/>
            <person name="Barry K."/>
            <person name="Lipzen A."/>
            <person name="Berry L."/>
            <person name="Pedersen C."/>
            <person name="Gottilla T."/>
            <person name="Foltz A."/>
            <person name="Yu H."/>
            <person name="O'Malley R."/>
            <person name="Zhang C."/>
            <person name="Devos K."/>
            <person name="Sigmon B."/>
            <person name="Yu B."/>
            <person name="Obata T."/>
            <person name="Schmutz J."/>
            <person name="Schnable J."/>
        </authorList>
    </citation>
    <scope>NUCLEOTIDE SEQUENCE [LARGE SCALE GENOMIC DNA]</scope>
    <source>
        <strain evidence="3">cv. 540-79</strain>
    </source>
</reference>
<name>A0A9W7X946_9POAL</name>
<evidence type="ECO:0000313" key="3">
    <source>
        <dbReference type="Proteomes" id="UP001164776"/>
    </source>
</evidence>